<proteinExistence type="predicted"/>
<reference evidence="2" key="1">
    <citation type="submission" date="2022-11" db="UniProtKB">
        <authorList>
            <consortium name="WormBaseParasite"/>
        </authorList>
    </citation>
    <scope>IDENTIFICATION</scope>
</reference>
<dbReference type="Proteomes" id="UP000887580">
    <property type="component" value="Unplaced"/>
</dbReference>
<protein>
    <submittedName>
        <fullName evidence="2">Uncharacterized protein</fullName>
    </submittedName>
</protein>
<evidence type="ECO:0000313" key="1">
    <source>
        <dbReference type="Proteomes" id="UP000887580"/>
    </source>
</evidence>
<organism evidence="1 2">
    <name type="scientific">Panagrolaimus sp. PS1159</name>
    <dbReference type="NCBI Taxonomy" id="55785"/>
    <lineage>
        <taxon>Eukaryota</taxon>
        <taxon>Metazoa</taxon>
        <taxon>Ecdysozoa</taxon>
        <taxon>Nematoda</taxon>
        <taxon>Chromadorea</taxon>
        <taxon>Rhabditida</taxon>
        <taxon>Tylenchina</taxon>
        <taxon>Panagrolaimomorpha</taxon>
        <taxon>Panagrolaimoidea</taxon>
        <taxon>Panagrolaimidae</taxon>
        <taxon>Panagrolaimus</taxon>
    </lineage>
</organism>
<sequence length="191" mass="22392">MANLNAKIIDQVEHYFGNENLSHDMFFHRKMKEDHGWIPIDILLRCRAVLKLTRNKQIIAAALEESNFVDVSDDGQKVRRKPEFPLPDNMPQYFQDLKKRTVFIRGFPHGANIEEIMQFLNTFGNVVNVITQKHKHSREFRGSLFATFKERAEAENFLHNENTRTFQGAQLVRMMQNDHSEELYSTVVQSL</sequence>
<evidence type="ECO:0000313" key="2">
    <source>
        <dbReference type="WBParaSite" id="PS1159_v2.g15538.t1"/>
    </source>
</evidence>
<dbReference type="WBParaSite" id="PS1159_v2.g15538.t1">
    <property type="protein sequence ID" value="PS1159_v2.g15538.t1"/>
    <property type="gene ID" value="PS1159_v2.g15538"/>
</dbReference>
<accession>A0AC35FAV1</accession>
<name>A0AC35FAV1_9BILA</name>